<name>I6Z8L2_MELRP</name>
<reference evidence="3 4" key="1">
    <citation type="journal article" date="2013" name="PLoS ONE">
        <title>Genomic analysis of Melioribacter roseus, facultatively anaerobic organotrophic bacterium representing a novel deep lineage within Bacteriodetes/Chlorobi group.</title>
        <authorList>
            <person name="Kadnikov V.V."/>
            <person name="Mardanov A.V."/>
            <person name="Podosokorskaya O.A."/>
            <person name="Gavrilov S.N."/>
            <person name="Kublanov I.V."/>
            <person name="Beletsky A.V."/>
            <person name="Bonch-Osmolovskaya E.A."/>
            <person name="Ravin N.V."/>
        </authorList>
    </citation>
    <scope>NUCLEOTIDE SEQUENCE [LARGE SCALE GENOMIC DNA]</scope>
    <source>
        <strain evidence="4">JCM 17771 / P3M-2</strain>
    </source>
</reference>
<sequence>MKKSDKPIIVEQVFNASRTDVWNALTDIDEMKKWYFENIPAFEPVNGFKTSFNVISNGRNFLHKWEVTEVIPEERIAYTWRFEGYGGLSTTDFFLKEENGGVRLILTVTVQEDFQENIEEFKRESCIGGWNYFINERLKNYLESIIRKD</sequence>
<evidence type="ECO:0000259" key="2">
    <source>
        <dbReference type="Pfam" id="PF08327"/>
    </source>
</evidence>
<gene>
    <name evidence="3" type="ordered locus">MROS_2265</name>
</gene>
<dbReference type="Pfam" id="PF08327">
    <property type="entry name" value="AHSA1"/>
    <property type="match status" value="1"/>
</dbReference>
<dbReference type="InterPro" id="IPR023393">
    <property type="entry name" value="START-like_dom_sf"/>
</dbReference>
<evidence type="ECO:0000256" key="1">
    <source>
        <dbReference type="ARBA" id="ARBA00006817"/>
    </source>
</evidence>
<dbReference type="CDD" id="cd07814">
    <property type="entry name" value="SRPBCC_CalC_Aha1-like"/>
    <property type="match status" value="1"/>
</dbReference>
<evidence type="ECO:0000313" key="4">
    <source>
        <dbReference type="Proteomes" id="UP000009011"/>
    </source>
</evidence>
<dbReference type="HOGENOM" id="CLU_108923_9_0_10"/>
<protein>
    <submittedName>
        <fullName evidence="3">Activator of Hsp90 ATPase 1 family protein</fullName>
    </submittedName>
</protein>
<dbReference type="Proteomes" id="UP000009011">
    <property type="component" value="Chromosome"/>
</dbReference>
<dbReference type="KEGG" id="mro:MROS_2265"/>
<comment type="similarity">
    <text evidence="1">Belongs to the AHA1 family.</text>
</comment>
<evidence type="ECO:0000313" key="3">
    <source>
        <dbReference type="EMBL" id="AFN75495.1"/>
    </source>
</evidence>
<dbReference type="EMBL" id="CP003557">
    <property type="protein sequence ID" value="AFN75495.1"/>
    <property type="molecule type" value="Genomic_DNA"/>
</dbReference>
<dbReference type="InterPro" id="IPR013538">
    <property type="entry name" value="ASHA1/2-like_C"/>
</dbReference>
<dbReference type="OrthoDB" id="384974at2"/>
<dbReference type="RefSeq" id="WP_014856927.1">
    <property type="nucleotide sequence ID" value="NC_018178.1"/>
</dbReference>
<dbReference type="AlphaFoldDB" id="I6Z8L2"/>
<proteinExistence type="inferred from homology"/>
<dbReference type="eggNOG" id="COG3832">
    <property type="taxonomic scope" value="Bacteria"/>
</dbReference>
<dbReference type="STRING" id="1191523.MROS_2265"/>
<dbReference type="Gene3D" id="3.30.530.20">
    <property type="match status" value="1"/>
</dbReference>
<keyword evidence="4" id="KW-1185">Reference proteome</keyword>
<organism evidence="3 4">
    <name type="scientific">Melioribacter roseus (strain DSM 23840 / JCM 17771 / VKM B-2668 / P3M-2)</name>
    <dbReference type="NCBI Taxonomy" id="1191523"/>
    <lineage>
        <taxon>Bacteria</taxon>
        <taxon>Pseudomonadati</taxon>
        <taxon>Ignavibacteriota</taxon>
        <taxon>Ignavibacteria</taxon>
        <taxon>Ignavibacteriales</taxon>
        <taxon>Melioribacteraceae</taxon>
        <taxon>Melioribacter</taxon>
    </lineage>
</organism>
<dbReference type="SUPFAM" id="SSF55961">
    <property type="entry name" value="Bet v1-like"/>
    <property type="match status" value="1"/>
</dbReference>
<feature type="domain" description="Activator of Hsp90 ATPase homologue 1/2-like C-terminal" evidence="2">
    <location>
        <begin position="15"/>
        <end position="143"/>
    </location>
</feature>
<accession>I6Z8L2</accession>